<gene>
    <name evidence="5" type="ORF">SAMN05421736_10454</name>
</gene>
<evidence type="ECO:0000256" key="3">
    <source>
        <dbReference type="PROSITE-ProRule" id="PRU00339"/>
    </source>
</evidence>
<dbReference type="AlphaFoldDB" id="A0A1H3NF60"/>
<accession>A0A1H3NF60</accession>
<dbReference type="Proteomes" id="UP000198935">
    <property type="component" value="Unassembled WGS sequence"/>
</dbReference>
<feature type="repeat" description="TPR" evidence="3">
    <location>
        <begin position="274"/>
        <end position="307"/>
    </location>
</feature>
<evidence type="ECO:0000256" key="2">
    <source>
        <dbReference type="ARBA" id="ARBA00022803"/>
    </source>
</evidence>
<feature type="domain" description="Ancillary SecYEG translocon subunit/Cell division coordinator CpoB TPR" evidence="4">
    <location>
        <begin position="253"/>
        <end position="376"/>
    </location>
</feature>
<dbReference type="Pfam" id="PF09976">
    <property type="entry name" value="TPR_21"/>
    <property type="match status" value="1"/>
</dbReference>
<keyword evidence="2 3" id="KW-0802">TPR repeat</keyword>
<proteinExistence type="predicted"/>
<protein>
    <submittedName>
        <fullName evidence="5">Tetratricopeptide repeat-containing protein</fullName>
    </submittedName>
</protein>
<dbReference type="InterPro" id="IPR018704">
    <property type="entry name" value="SecYEG/CpoB_TPR"/>
</dbReference>
<dbReference type="Gene3D" id="1.25.40.10">
    <property type="entry name" value="Tetratricopeptide repeat domain"/>
    <property type="match status" value="3"/>
</dbReference>
<feature type="repeat" description="TPR" evidence="3">
    <location>
        <begin position="135"/>
        <end position="168"/>
    </location>
</feature>
<organism evidence="5 6">
    <name type="scientific">Evansella caseinilytica</name>
    <dbReference type="NCBI Taxonomy" id="1503961"/>
    <lineage>
        <taxon>Bacteria</taxon>
        <taxon>Bacillati</taxon>
        <taxon>Bacillota</taxon>
        <taxon>Bacilli</taxon>
        <taxon>Bacillales</taxon>
        <taxon>Bacillaceae</taxon>
        <taxon>Evansella</taxon>
    </lineage>
</organism>
<evidence type="ECO:0000256" key="1">
    <source>
        <dbReference type="ARBA" id="ARBA00022737"/>
    </source>
</evidence>
<keyword evidence="6" id="KW-1185">Reference proteome</keyword>
<keyword evidence="1" id="KW-0677">Repeat</keyword>
<dbReference type="InterPro" id="IPR019734">
    <property type="entry name" value="TPR_rpt"/>
</dbReference>
<dbReference type="Pfam" id="PF13424">
    <property type="entry name" value="TPR_12"/>
    <property type="match status" value="1"/>
</dbReference>
<sequence>MNKQLTEAIQLIESGFHEEGLEKVERLVQYADDELKRTIAELYYELGLIDKALVVIEELMYSYPDHGELFVFAAECYSEMGREDEAVDMLTEIGKNDAAYIQAQLLLADIYQNQGLEEVAEQKLLHAVALQPDEPVLQYGLGEFYLSRGDYQQAIPYFKKMIYQNRPVEVDGLNPHLRLAEAYSLTGQFEDALSCYQQGIAKKEELDGLFGYGYTALQVKDYETAVKQLSRLKELDPDYTTLFPYLGRAHRALRQNDEAVKVLTEGLAKDEYNEELYFEMAKAQFSLGKMEEGKTYLEKVIAINPSNLSAVKELLLFFHENEQYDEVLELLAFLEAYGEYDPLFERYKGKALYEADNLAGAAKAYEQALLDMPDEEELLEEAGYVFLESGDKVRGVECLKTLLTLQPDRSDIAERLERLQAE</sequence>
<evidence type="ECO:0000259" key="4">
    <source>
        <dbReference type="Pfam" id="PF09976"/>
    </source>
</evidence>
<dbReference type="EMBL" id="FNPI01000004">
    <property type="protein sequence ID" value="SDY87581.1"/>
    <property type="molecule type" value="Genomic_DNA"/>
</dbReference>
<evidence type="ECO:0000313" key="5">
    <source>
        <dbReference type="EMBL" id="SDY87581.1"/>
    </source>
</evidence>
<name>A0A1H3NF60_9BACI</name>
<dbReference type="SUPFAM" id="SSF48452">
    <property type="entry name" value="TPR-like"/>
    <property type="match status" value="2"/>
</dbReference>
<dbReference type="InterPro" id="IPR051012">
    <property type="entry name" value="CellSynth/LPSAsmb/PSIAsmb"/>
</dbReference>
<reference evidence="6" key="1">
    <citation type="submission" date="2016-10" db="EMBL/GenBank/DDBJ databases">
        <authorList>
            <person name="Varghese N."/>
            <person name="Submissions S."/>
        </authorList>
    </citation>
    <scope>NUCLEOTIDE SEQUENCE [LARGE SCALE GENOMIC DNA]</scope>
    <source>
        <strain evidence="6">SP</strain>
    </source>
</reference>
<dbReference type="STRING" id="1503961.SAMN05421736_10454"/>
<dbReference type="PANTHER" id="PTHR45586:SF1">
    <property type="entry name" value="LIPOPOLYSACCHARIDE ASSEMBLY PROTEIN B"/>
    <property type="match status" value="1"/>
</dbReference>
<feature type="repeat" description="TPR" evidence="3">
    <location>
        <begin position="206"/>
        <end position="239"/>
    </location>
</feature>
<dbReference type="Pfam" id="PF25058">
    <property type="entry name" value="ARM_TT21"/>
    <property type="match status" value="1"/>
</dbReference>
<dbReference type="PROSITE" id="PS50005">
    <property type="entry name" value="TPR"/>
    <property type="match status" value="3"/>
</dbReference>
<dbReference type="SMART" id="SM00028">
    <property type="entry name" value="TPR"/>
    <property type="match status" value="9"/>
</dbReference>
<dbReference type="OrthoDB" id="2080803at2"/>
<evidence type="ECO:0000313" key="6">
    <source>
        <dbReference type="Proteomes" id="UP000198935"/>
    </source>
</evidence>
<dbReference type="InterPro" id="IPR011990">
    <property type="entry name" value="TPR-like_helical_dom_sf"/>
</dbReference>
<dbReference type="PANTHER" id="PTHR45586">
    <property type="entry name" value="TPR REPEAT-CONTAINING PROTEIN PA4667"/>
    <property type="match status" value="1"/>
</dbReference>